<accession>A0A4C1YRC2</accession>
<keyword evidence="3" id="KW-1185">Reference proteome</keyword>
<reference evidence="2 3" key="1">
    <citation type="journal article" date="2019" name="Commun. Biol.">
        <title>The bagworm genome reveals a unique fibroin gene that provides high tensile strength.</title>
        <authorList>
            <person name="Kono N."/>
            <person name="Nakamura H."/>
            <person name="Ohtoshi R."/>
            <person name="Tomita M."/>
            <person name="Numata K."/>
            <person name="Arakawa K."/>
        </authorList>
    </citation>
    <scope>NUCLEOTIDE SEQUENCE [LARGE SCALE GENOMIC DNA]</scope>
</reference>
<evidence type="ECO:0000313" key="2">
    <source>
        <dbReference type="EMBL" id="GBP78678.1"/>
    </source>
</evidence>
<comment type="caution">
    <text evidence="2">The sequence shown here is derived from an EMBL/GenBank/DDBJ whole genome shotgun (WGS) entry which is preliminary data.</text>
</comment>
<dbReference type="Proteomes" id="UP000299102">
    <property type="component" value="Unassembled WGS sequence"/>
</dbReference>
<evidence type="ECO:0000313" key="3">
    <source>
        <dbReference type="Proteomes" id="UP000299102"/>
    </source>
</evidence>
<proteinExistence type="predicted"/>
<organism evidence="2 3">
    <name type="scientific">Eumeta variegata</name>
    <name type="common">Bagworm moth</name>
    <name type="synonym">Eumeta japonica</name>
    <dbReference type="NCBI Taxonomy" id="151549"/>
    <lineage>
        <taxon>Eukaryota</taxon>
        <taxon>Metazoa</taxon>
        <taxon>Ecdysozoa</taxon>
        <taxon>Arthropoda</taxon>
        <taxon>Hexapoda</taxon>
        <taxon>Insecta</taxon>
        <taxon>Pterygota</taxon>
        <taxon>Neoptera</taxon>
        <taxon>Endopterygota</taxon>
        <taxon>Lepidoptera</taxon>
        <taxon>Glossata</taxon>
        <taxon>Ditrysia</taxon>
        <taxon>Tineoidea</taxon>
        <taxon>Psychidae</taxon>
        <taxon>Oiketicinae</taxon>
        <taxon>Eumeta</taxon>
    </lineage>
</organism>
<dbReference type="AlphaFoldDB" id="A0A4C1YRC2"/>
<protein>
    <submittedName>
        <fullName evidence="2">Uncharacterized protein</fullName>
    </submittedName>
</protein>
<name>A0A4C1YRC2_EUMVA</name>
<sequence length="180" mass="20595">MVVAKIAMHPQMPRTYSRPPKPTSSSLTTQHSERVTAFSDLELCDNGDAHSSLDNLEHEFSLSHVLLEIRIDYSFGGKSSTTVTEHFPNIYWGMYNSFIELCVRIFRFSSLTTRHRFAVRFRRYPLKMTNVAIRRQRADAKGKQGALIRPYTSEEVIHHILVTDRVIDTGTLKTRRPGAG</sequence>
<dbReference type="EMBL" id="BGZK01001380">
    <property type="protein sequence ID" value="GBP78678.1"/>
    <property type="molecule type" value="Genomic_DNA"/>
</dbReference>
<evidence type="ECO:0000256" key="1">
    <source>
        <dbReference type="SAM" id="MobiDB-lite"/>
    </source>
</evidence>
<gene>
    <name evidence="2" type="ORF">EVAR_45567_1</name>
</gene>
<feature type="region of interest" description="Disordered" evidence="1">
    <location>
        <begin position="1"/>
        <end position="29"/>
    </location>
</feature>